<accession>A0ABV0KPA1</accession>
<keyword evidence="3" id="KW-1185">Reference proteome</keyword>
<sequence length="386" mass="40087">MLPFVSLFSQVNSNAASAGILGGAEVISKNVSEAWDRTWDVALSGGLYGAINNIGIFLAAGALVFWLLDFVRKWLSDEVNGLWALQDLVWPIVIILFTANNGAMLSGFSRGLRDTLNDFTLQVVRVVAAEQNLEKTLNELGDYSIIHAKLVTARGQCNTIIENNKLTQCLEEQNKALQGILSEYQNTYGATLKLKQLQQIASDNFGTPGKAISTVSGLTPPALILKGGSALASSATVGVIILFMAACQYCFQQLIEVSMLLTALMAPLALSASLLPFGAKPIFAWLTAFWSLSLLKLSYNIIAGLTALSIYEISGTETLGSAVFFGLFSPLLAIAMAAGGGLAVFNGILAASGAGGALAVSKIAAVGGGGGSAAAAAASKVIGAAD</sequence>
<feature type="transmembrane region" description="Helical" evidence="1">
    <location>
        <begin position="257"/>
        <end position="275"/>
    </location>
</feature>
<dbReference type="Proteomes" id="UP001476950">
    <property type="component" value="Unassembled WGS sequence"/>
</dbReference>
<feature type="transmembrane region" description="Helical" evidence="1">
    <location>
        <begin position="230"/>
        <end position="251"/>
    </location>
</feature>
<proteinExistence type="predicted"/>
<feature type="transmembrane region" description="Helical" evidence="1">
    <location>
        <begin position="88"/>
        <end position="108"/>
    </location>
</feature>
<feature type="transmembrane region" description="Helical" evidence="1">
    <location>
        <begin position="322"/>
        <end position="345"/>
    </location>
</feature>
<evidence type="ECO:0000256" key="1">
    <source>
        <dbReference type="SAM" id="Phobius"/>
    </source>
</evidence>
<keyword evidence="1" id="KW-1133">Transmembrane helix</keyword>
<keyword evidence="1" id="KW-0472">Membrane</keyword>
<feature type="transmembrane region" description="Helical" evidence="1">
    <location>
        <begin position="282"/>
        <end position="302"/>
    </location>
</feature>
<reference evidence="2 3" key="1">
    <citation type="submission" date="2022-04" db="EMBL/GenBank/DDBJ databases">
        <title>Positive selection, recombination, and allopatry shape intraspecific diversity of widespread and dominant cyanobacteria.</title>
        <authorList>
            <person name="Wei J."/>
            <person name="Shu W."/>
            <person name="Hu C."/>
        </authorList>
    </citation>
    <scope>NUCLEOTIDE SEQUENCE [LARGE SCALE GENOMIC DNA]</scope>
    <source>
        <strain evidence="2 3">AS-A4</strain>
    </source>
</reference>
<dbReference type="EMBL" id="JAMPLM010000025">
    <property type="protein sequence ID" value="MEP1061030.1"/>
    <property type="molecule type" value="Genomic_DNA"/>
</dbReference>
<evidence type="ECO:0000313" key="2">
    <source>
        <dbReference type="EMBL" id="MEP1061030.1"/>
    </source>
</evidence>
<gene>
    <name evidence="2" type="ORF">NDI38_21600</name>
</gene>
<feature type="transmembrane region" description="Helical" evidence="1">
    <location>
        <begin position="47"/>
        <end position="68"/>
    </location>
</feature>
<dbReference type="RefSeq" id="WP_190447133.1">
    <property type="nucleotide sequence ID" value="NZ_JAMPLM010000025.1"/>
</dbReference>
<evidence type="ECO:0000313" key="3">
    <source>
        <dbReference type="Proteomes" id="UP001476950"/>
    </source>
</evidence>
<comment type="caution">
    <text evidence="2">The sequence shown here is derived from an EMBL/GenBank/DDBJ whole genome shotgun (WGS) entry which is preliminary data.</text>
</comment>
<name>A0ABV0KPA1_9CYAN</name>
<organism evidence="2 3">
    <name type="scientific">Stenomitos frigidus AS-A4</name>
    <dbReference type="NCBI Taxonomy" id="2933935"/>
    <lineage>
        <taxon>Bacteria</taxon>
        <taxon>Bacillati</taxon>
        <taxon>Cyanobacteriota</taxon>
        <taxon>Cyanophyceae</taxon>
        <taxon>Leptolyngbyales</taxon>
        <taxon>Leptolyngbyaceae</taxon>
        <taxon>Stenomitos</taxon>
    </lineage>
</organism>
<protein>
    <submittedName>
        <fullName evidence="2">Uncharacterized protein</fullName>
    </submittedName>
</protein>
<keyword evidence="1" id="KW-0812">Transmembrane</keyword>